<dbReference type="Pfam" id="PF26410">
    <property type="entry name" value="GH5_mannosidase"/>
    <property type="match status" value="1"/>
</dbReference>
<evidence type="ECO:0000256" key="3">
    <source>
        <dbReference type="ARBA" id="ARBA00005641"/>
    </source>
</evidence>
<keyword evidence="5" id="KW-0964">Secreted</keyword>
<evidence type="ECO:0000313" key="12">
    <source>
        <dbReference type="Proteomes" id="UP001180020"/>
    </source>
</evidence>
<keyword evidence="6" id="KW-0732">Signal</keyword>
<keyword evidence="9" id="KW-1133">Transmembrane helix</keyword>
<proteinExistence type="inferred from homology"/>
<comment type="similarity">
    <text evidence="3">Belongs to the glycosyl hydrolase 5 (cellulase A) family.</text>
</comment>
<dbReference type="AlphaFoldDB" id="A0AAV9D0U1"/>
<dbReference type="GO" id="GO:0016985">
    <property type="term" value="F:mannan endo-1,4-beta-mannosidase activity"/>
    <property type="evidence" value="ECO:0007669"/>
    <property type="project" value="UniProtKB-EC"/>
</dbReference>
<dbReference type="GO" id="GO:0000272">
    <property type="term" value="P:polysaccharide catabolic process"/>
    <property type="evidence" value="ECO:0007669"/>
    <property type="project" value="InterPro"/>
</dbReference>
<dbReference type="Gene3D" id="3.20.20.80">
    <property type="entry name" value="Glycosidases"/>
    <property type="match status" value="1"/>
</dbReference>
<evidence type="ECO:0000256" key="5">
    <source>
        <dbReference type="ARBA" id="ARBA00022525"/>
    </source>
</evidence>
<comment type="subcellular location">
    <subcellularLocation>
        <location evidence="2">Secreted</location>
    </subcellularLocation>
</comment>
<sequence>MATSESDSFFLDPKMIGKKGFFFYVMVCLALMVLKHGVVVSGQEFVRVSGNRFMLNGRPFYSNGFNAYWMMDMAADPNERDRVTEAFQQASSQGMYVVRTWAFADGGDEPLQISPGNYNENMFRALDFVVSEAKRFGVYVILSLVNNYEAYGGRKQYVQWARDQGQYLNGDDDFYRNELVRSFYKSHVRAVLTRVNTITGVAYKDEPAIFAWELMNEPRCQSDLSGNTLQNWISVMASHVKSIDSNHMLEVGLEGFYGESMQDRKQYNPGYEVGTDYITNNQVQGIDFATIHAYPDQWMSGSDEQSQLNFLQRWLESHIQDAGSVIGKPLFVTEFGRSSRLSGYNTGKRDNLYSSVYNTVYGCARSGGPCSGALFWQLLEEGMDNWDDGYEVVMSEEPSTANIIAQQSRQISSLNGASSLYARVQEMKRIMPNKPKLMN</sequence>
<keyword evidence="8" id="KW-0326">Glycosidase</keyword>
<comment type="caution">
    <text evidence="11">The sequence shown here is derived from an EMBL/GenBank/DDBJ whole genome shotgun (WGS) entry which is preliminary data.</text>
</comment>
<organism evidence="11 12">
    <name type="scientific">Acorus calamus</name>
    <name type="common">Sweet flag</name>
    <dbReference type="NCBI Taxonomy" id="4465"/>
    <lineage>
        <taxon>Eukaryota</taxon>
        <taxon>Viridiplantae</taxon>
        <taxon>Streptophyta</taxon>
        <taxon>Embryophyta</taxon>
        <taxon>Tracheophyta</taxon>
        <taxon>Spermatophyta</taxon>
        <taxon>Magnoliopsida</taxon>
        <taxon>Liliopsida</taxon>
        <taxon>Acoraceae</taxon>
        <taxon>Acorus</taxon>
    </lineage>
</organism>
<evidence type="ECO:0000256" key="6">
    <source>
        <dbReference type="ARBA" id="ARBA00022729"/>
    </source>
</evidence>
<evidence type="ECO:0000256" key="1">
    <source>
        <dbReference type="ARBA" id="ARBA00001678"/>
    </source>
</evidence>
<protein>
    <recommendedName>
        <fullName evidence="4">mannan endo-1,4-beta-mannosidase</fullName>
        <ecNumber evidence="4">3.2.1.78</ecNumber>
    </recommendedName>
</protein>
<keyword evidence="9" id="KW-0472">Membrane</keyword>
<gene>
    <name evidence="11" type="primary">MAN1</name>
    <name evidence="11" type="ORF">QJS10_CPA16g01814</name>
</gene>
<dbReference type="Proteomes" id="UP001180020">
    <property type="component" value="Unassembled WGS sequence"/>
</dbReference>
<keyword evidence="12" id="KW-1185">Reference proteome</keyword>
<comment type="catalytic activity">
    <reaction evidence="1">
        <text>Random hydrolysis of (1-&gt;4)-beta-D-mannosidic linkages in mannans, galactomannans and glucomannans.</text>
        <dbReference type="EC" id="3.2.1.78"/>
    </reaction>
</comment>
<keyword evidence="9" id="KW-0812">Transmembrane</keyword>
<accession>A0AAV9D0U1</accession>
<name>A0AAV9D0U1_ACOCL</name>
<keyword evidence="7" id="KW-0378">Hydrolase</keyword>
<feature type="transmembrane region" description="Helical" evidence="9">
    <location>
        <begin position="21"/>
        <end position="39"/>
    </location>
</feature>
<evidence type="ECO:0000256" key="7">
    <source>
        <dbReference type="ARBA" id="ARBA00022801"/>
    </source>
</evidence>
<evidence type="ECO:0000256" key="2">
    <source>
        <dbReference type="ARBA" id="ARBA00004613"/>
    </source>
</evidence>
<feature type="domain" description="Glycoside hydrolase family 5" evidence="10">
    <location>
        <begin position="43"/>
        <end position="377"/>
    </location>
</feature>
<reference evidence="11" key="1">
    <citation type="journal article" date="2023" name="Nat. Commun.">
        <title>Diploid and tetraploid genomes of Acorus and the evolution of monocots.</title>
        <authorList>
            <person name="Ma L."/>
            <person name="Liu K.W."/>
            <person name="Li Z."/>
            <person name="Hsiao Y.Y."/>
            <person name="Qi Y."/>
            <person name="Fu T."/>
            <person name="Tang G.D."/>
            <person name="Zhang D."/>
            <person name="Sun W.H."/>
            <person name="Liu D.K."/>
            <person name="Li Y."/>
            <person name="Chen G.Z."/>
            <person name="Liu X.D."/>
            <person name="Liao X.Y."/>
            <person name="Jiang Y.T."/>
            <person name="Yu X."/>
            <person name="Hao Y."/>
            <person name="Huang J."/>
            <person name="Zhao X.W."/>
            <person name="Ke S."/>
            <person name="Chen Y.Y."/>
            <person name="Wu W.L."/>
            <person name="Hsu J.L."/>
            <person name="Lin Y.F."/>
            <person name="Huang M.D."/>
            <person name="Li C.Y."/>
            <person name="Huang L."/>
            <person name="Wang Z.W."/>
            <person name="Zhao X."/>
            <person name="Zhong W.Y."/>
            <person name="Peng D.H."/>
            <person name="Ahmad S."/>
            <person name="Lan S."/>
            <person name="Zhang J.S."/>
            <person name="Tsai W.C."/>
            <person name="Van de Peer Y."/>
            <person name="Liu Z.J."/>
        </authorList>
    </citation>
    <scope>NUCLEOTIDE SEQUENCE</scope>
    <source>
        <strain evidence="11">CP</strain>
    </source>
</reference>
<evidence type="ECO:0000256" key="8">
    <source>
        <dbReference type="ARBA" id="ARBA00023295"/>
    </source>
</evidence>
<dbReference type="EMBL" id="JAUJYO010000016">
    <property type="protein sequence ID" value="KAK1294672.1"/>
    <property type="molecule type" value="Genomic_DNA"/>
</dbReference>
<evidence type="ECO:0000256" key="4">
    <source>
        <dbReference type="ARBA" id="ARBA00012706"/>
    </source>
</evidence>
<dbReference type="GO" id="GO:0005576">
    <property type="term" value="C:extracellular region"/>
    <property type="evidence" value="ECO:0007669"/>
    <property type="project" value="UniProtKB-SubCell"/>
</dbReference>
<dbReference type="SUPFAM" id="SSF51445">
    <property type="entry name" value="(Trans)glycosidases"/>
    <property type="match status" value="1"/>
</dbReference>
<evidence type="ECO:0000259" key="10">
    <source>
        <dbReference type="Pfam" id="PF26410"/>
    </source>
</evidence>
<dbReference type="PANTHER" id="PTHR31451:SF39">
    <property type="entry name" value="MANNAN ENDO-1,4-BETA-MANNOSIDASE 1"/>
    <property type="match status" value="1"/>
</dbReference>
<evidence type="ECO:0000313" key="11">
    <source>
        <dbReference type="EMBL" id="KAK1294672.1"/>
    </source>
</evidence>
<dbReference type="InterPro" id="IPR045053">
    <property type="entry name" value="MAN-like"/>
</dbReference>
<dbReference type="FunFam" id="3.20.20.80:FF:000012">
    <property type="entry name" value="Mannan endo-1,4-beta-mannosidase 6"/>
    <property type="match status" value="1"/>
</dbReference>
<reference evidence="11" key="2">
    <citation type="submission" date="2023-06" db="EMBL/GenBank/DDBJ databases">
        <authorList>
            <person name="Ma L."/>
            <person name="Liu K.-W."/>
            <person name="Li Z."/>
            <person name="Hsiao Y.-Y."/>
            <person name="Qi Y."/>
            <person name="Fu T."/>
            <person name="Tang G."/>
            <person name="Zhang D."/>
            <person name="Sun W.-H."/>
            <person name="Liu D.-K."/>
            <person name="Li Y."/>
            <person name="Chen G.-Z."/>
            <person name="Liu X.-D."/>
            <person name="Liao X.-Y."/>
            <person name="Jiang Y.-T."/>
            <person name="Yu X."/>
            <person name="Hao Y."/>
            <person name="Huang J."/>
            <person name="Zhao X.-W."/>
            <person name="Ke S."/>
            <person name="Chen Y.-Y."/>
            <person name="Wu W.-L."/>
            <person name="Hsu J.-L."/>
            <person name="Lin Y.-F."/>
            <person name="Huang M.-D."/>
            <person name="Li C.-Y."/>
            <person name="Huang L."/>
            <person name="Wang Z.-W."/>
            <person name="Zhao X."/>
            <person name="Zhong W.-Y."/>
            <person name="Peng D.-H."/>
            <person name="Ahmad S."/>
            <person name="Lan S."/>
            <person name="Zhang J.-S."/>
            <person name="Tsai W.-C."/>
            <person name="Van De Peer Y."/>
            <person name="Liu Z.-J."/>
        </authorList>
    </citation>
    <scope>NUCLEOTIDE SEQUENCE</scope>
    <source>
        <strain evidence="11">CP</strain>
        <tissue evidence="11">Leaves</tissue>
    </source>
</reference>
<dbReference type="PANTHER" id="PTHR31451">
    <property type="match status" value="1"/>
</dbReference>
<evidence type="ECO:0000256" key="9">
    <source>
        <dbReference type="SAM" id="Phobius"/>
    </source>
</evidence>
<dbReference type="InterPro" id="IPR017853">
    <property type="entry name" value="GH"/>
</dbReference>
<dbReference type="InterPro" id="IPR001547">
    <property type="entry name" value="Glyco_hydro_5"/>
</dbReference>
<dbReference type="EC" id="3.2.1.78" evidence="4"/>